<evidence type="ECO:0000313" key="2">
    <source>
        <dbReference type="EMBL" id="MFC0320863.1"/>
    </source>
</evidence>
<protein>
    <submittedName>
        <fullName evidence="2">Dihydrofolate reductase family protein</fullName>
    </submittedName>
</protein>
<dbReference type="InterPro" id="IPR002734">
    <property type="entry name" value="RibDG_C"/>
</dbReference>
<dbReference type="PANTHER" id="PTHR38011:SF11">
    <property type="entry name" value="2,5-DIAMINO-6-RIBOSYLAMINO-4(3H)-PYRIMIDINONE 5'-PHOSPHATE REDUCTASE"/>
    <property type="match status" value="1"/>
</dbReference>
<gene>
    <name evidence="2" type="ORF">ACFFI0_21235</name>
</gene>
<feature type="domain" description="Bacterial bifunctional deaminase-reductase C-terminal" evidence="1">
    <location>
        <begin position="3"/>
        <end position="173"/>
    </location>
</feature>
<dbReference type="EMBL" id="JBHLWO010000002">
    <property type="protein sequence ID" value="MFC0320863.1"/>
    <property type="molecule type" value="Genomic_DNA"/>
</dbReference>
<dbReference type="Pfam" id="PF01872">
    <property type="entry name" value="RibD_C"/>
    <property type="match status" value="1"/>
</dbReference>
<reference evidence="2 3" key="1">
    <citation type="submission" date="2024-09" db="EMBL/GenBank/DDBJ databases">
        <authorList>
            <person name="Sun Q."/>
            <person name="Mori K."/>
        </authorList>
    </citation>
    <scope>NUCLEOTIDE SEQUENCE [LARGE SCALE GENOMIC DNA]</scope>
    <source>
        <strain evidence="2 3">CCM 7765</strain>
    </source>
</reference>
<accession>A0ABV6HSH7</accession>
<dbReference type="PANTHER" id="PTHR38011">
    <property type="entry name" value="DIHYDROFOLATE REDUCTASE FAMILY PROTEIN (AFU_ORTHOLOGUE AFUA_8G06820)"/>
    <property type="match status" value="1"/>
</dbReference>
<evidence type="ECO:0000259" key="1">
    <source>
        <dbReference type="Pfam" id="PF01872"/>
    </source>
</evidence>
<keyword evidence="3" id="KW-1185">Reference proteome</keyword>
<dbReference type="InterPro" id="IPR050765">
    <property type="entry name" value="Riboflavin_Biosynth_HTPR"/>
</dbReference>
<dbReference type="Proteomes" id="UP001589774">
    <property type="component" value="Unassembled WGS sequence"/>
</dbReference>
<dbReference type="RefSeq" id="WP_130856541.1">
    <property type="nucleotide sequence ID" value="NZ_JBHLWO010000002.1"/>
</dbReference>
<sequence>MTKLIMWNIITLDGYFEGSQHWDLSFHNSVWGQELEKLSLEQLRAADYLIFGRITYEGMAAHWTKAKGEIADLMNSIPKIVFSTTLKTATWNNSKLISGNASAEISKLKTQSAKDLYVFGSANLSETFINDNLFDEYRIGIAPIILGSGRPLFKQGISSKNLSLVSTQQLLTGGVVLKYTSAPEQ</sequence>
<organism evidence="2 3">
    <name type="scientific">Olivibacter oleidegradans</name>
    <dbReference type="NCBI Taxonomy" id="760123"/>
    <lineage>
        <taxon>Bacteria</taxon>
        <taxon>Pseudomonadati</taxon>
        <taxon>Bacteroidota</taxon>
        <taxon>Sphingobacteriia</taxon>
        <taxon>Sphingobacteriales</taxon>
        <taxon>Sphingobacteriaceae</taxon>
        <taxon>Olivibacter</taxon>
    </lineage>
</organism>
<dbReference type="SUPFAM" id="SSF53597">
    <property type="entry name" value="Dihydrofolate reductase-like"/>
    <property type="match status" value="1"/>
</dbReference>
<name>A0ABV6HSH7_9SPHI</name>
<proteinExistence type="predicted"/>
<evidence type="ECO:0000313" key="3">
    <source>
        <dbReference type="Proteomes" id="UP001589774"/>
    </source>
</evidence>
<dbReference type="Gene3D" id="3.40.430.10">
    <property type="entry name" value="Dihydrofolate Reductase, subunit A"/>
    <property type="match status" value="1"/>
</dbReference>
<dbReference type="InterPro" id="IPR024072">
    <property type="entry name" value="DHFR-like_dom_sf"/>
</dbReference>
<comment type="caution">
    <text evidence="2">The sequence shown here is derived from an EMBL/GenBank/DDBJ whole genome shotgun (WGS) entry which is preliminary data.</text>
</comment>